<dbReference type="PATRIC" id="fig|999432.5.peg.85"/>
<dbReference type="AlphaFoldDB" id="A0A0E2E7A8"/>
<evidence type="ECO:0000313" key="1">
    <source>
        <dbReference type="EMBL" id="EMB35889.1"/>
    </source>
</evidence>
<dbReference type="HOGENOM" id="CLU_140900_2_0_12"/>
<sequence length="90" mass="10413">MNITEAKKNLAKEKIEELKALNDRPIDTSDIPELTKADFLEMYRPIKKPLSIRLDSDIIAWLKSYGKGYQSRINTILRQAMDTDKKANVF</sequence>
<proteinExistence type="predicted"/>
<gene>
    <name evidence="1" type="ORF">HMPREF9726_00081</name>
</gene>
<dbReference type="Pfam" id="PF14384">
    <property type="entry name" value="BrnA_antitoxin"/>
    <property type="match status" value="1"/>
</dbReference>
<dbReference type="EMBL" id="AGDV01000001">
    <property type="protein sequence ID" value="EMB35889.1"/>
    <property type="molecule type" value="Genomic_DNA"/>
</dbReference>
<dbReference type="GeneID" id="2740574"/>
<dbReference type="Proteomes" id="UP000011705">
    <property type="component" value="Chromosome"/>
</dbReference>
<reference evidence="1" key="1">
    <citation type="submission" date="2012-01" db="EMBL/GenBank/DDBJ databases">
        <title>The Genome Sequence of Treponema denticola H-22.</title>
        <authorList>
            <consortium name="The Broad Institute Genome Sequencing Platform"/>
            <person name="Earl A."/>
            <person name="Ward D."/>
            <person name="Feldgarden M."/>
            <person name="Gevers D."/>
            <person name="Blanton J.M."/>
            <person name="Fenno C.J."/>
            <person name="Baranova O.V."/>
            <person name="Mathney J."/>
            <person name="Dewhirst F.E."/>
            <person name="Izard J."/>
            <person name="Young S.K."/>
            <person name="Zeng Q."/>
            <person name="Gargeya S."/>
            <person name="Fitzgerald M."/>
            <person name="Haas B."/>
            <person name="Abouelleil A."/>
            <person name="Alvarado L."/>
            <person name="Arachchi H.M."/>
            <person name="Berlin A."/>
            <person name="Chapman S.B."/>
            <person name="Gearin G."/>
            <person name="Goldberg J."/>
            <person name="Griggs A."/>
            <person name="Gujja S."/>
            <person name="Hansen M."/>
            <person name="Heiman D."/>
            <person name="Howarth C."/>
            <person name="Larimer J."/>
            <person name="Lui A."/>
            <person name="MacDonald P.J.P."/>
            <person name="McCowen C."/>
            <person name="Montmayeur A."/>
            <person name="Murphy C."/>
            <person name="Neiman D."/>
            <person name="Pearson M."/>
            <person name="Priest M."/>
            <person name="Roberts A."/>
            <person name="Saif S."/>
            <person name="Shea T."/>
            <person name="Sisk P."/>
            <person name="Stolte C."/>
            <person name="Sykes S."/>
            <person name="Wortman J."/>
            <person name="Nusbaum C."/>
            <person name="Birren B."/>
        </authorList>
    </citation>
    <scope>NUCLEOTIDE SEQUENCE [LARGE SCALE GENOMIC DNA]</scope>
    <source>
        <strain evidence="1">H-22</strain>
    </source>
</reference>
<comment type="caution">
    <text evidence="1">The sequence shown here is derived from an EMBL/GenBank/DDBJ whole genome shotgun (WGS) entry which is preliminary data.</text>
</comment>
<dbReference type="InterPro" id="IPR025528">
    <property type="entry name" value="BrnA_antitoxin"/>
</dbReference>
<organism evidence="1">
    <name type="scientific">Treponema denticola H-22</name>
    <dbReference type="NCBI Taxonomy" id="999432"/>
    <lineage>
        <taxon>Bacteria</taxon>
        <taxon>Pseudomonadati</taxon>
        <taxon>Spirochaetota</taxon>
        <taxon>Spirochaetia</taxon>
        <taxon>Spirochaetales</taxon>
        <taxon>Treponemataceae</taxon>
        <taxon>Treponema</taxon>
    </lineage>
</organism>
<dbReference type="RefSeq" id="WP_002678786.1">
    <property type="nucleotide sequence ID" value="NZ_CM001795.1"/>
</dbReference>
<evidence type="ECO:0008006" key="2">
    <source>
        <dbReference type="Google" id="ProtNLM"/>
    </source>
</evidence>
<name>A0A0E2E7A8_TREDN</name>
<accession>A0A0E2E7A8</accession>
<protein>
    <recommendedName>
        <fullName evidence="2">Toxin-antitoxin system, antitoxin component, ribbon-helix-helix domain protein</fullName>
    </recommendedName>
</protein>